<dbReference type="AlphaFoldDB" id="A0A2P5DLU1"/>
<evidence type="ECO:0000313" key="1">
    <source>
        <dbReference type="EMBL" id="PON74248.1"/>
    </source>
</evidence>
<accession>A0A2P5DLU1</accession>
<sequence>MVVEIYTKFFPDQYTHGLSNATTVTDKGTQETAECEEVADKGAEHKETTAQQDYGAVHEVIQELNIDEIQAEEQQKNDMSENVVS</sequence>
<gene>
    <name evidence="1" type="ORF">PanWU01x14_050800</name>
</gene>
<organism evidence="1 2">
    <name type="scientific">Parasponia andersonii</name>
    <name type="common">Sponia andersonii</name>
    <dbReference type="NCBI Taxonomy" id="3476"/>
    <lineage>
        <taxon>Eukaryota</taxon>
        <taxon>Viridiplantae</taxon>
        <taxon>Streptophyta</taxon>
        <taxon>Embryophyta</taxon>
        <taxon>Tracheophyta</taxon>
        <taxon>Spermatophyta</taxon>
        <taxon>Magnoliopsida</taxon>
        <taxon>eudicotyledons</taxon>
        <taxon>Gunneridae</taxon>
        <taxon>Pentapetalae</taxon>
        <taxon>rosids</taxon>
        <taxon>fabids</taxon>
        <taxon>Rosales</taxon>
        <taxon>Cannabaceae</taxon>
        <taxon>Parasponia</taxon>
    </lineage>
</organism>
<keyword evidence="2" id="KW-1185">Reference proteome</keyword>
<proteinExistence type="predicted"/>
<dbReference type="EMBL" id="JXTB01000029">
    <property type="protein sequence ID" value="PON74248.1"/>
    <property type="molecule type" value="Genomic_DNA"/>
</dbReference>
<protein>
    <submittedName>
        <fullName evidence="1">Uncharacterized protein</fullName>
    </submittedName>
</protein>
<comment type="caution">
    <text evidence="1">The sequence shown here is derived from an EMBL/GenBank/DDBJ whole genome shotgun (WGS) entry which is preliminary data.</text>
</comment>
<name>A0A2P5DLU1_PARAD</name>
<reference evidence="2" key="1">
    <citation type="submission" date="2016-06" db="EMBL/GenBank/DDBJ databases">
        <title>Parallel loss of symbiosis genes in relatives of nitrogen-fixing non-legume Parasponia.</title>
        <authorList>
            <person name="Van Velzen R."/>
            <person name="Holmer R."/>
            <person name="Bu F."/>
            <person name="Rutten L."/>
            <person name="Van Zeijl A."/>
            <person name="Liu W."/>
            <person name="Santuari L."/>
            <person name="Cao Q."/>
            <person name="Sharma T."/>
            <person name="Shen D."/>
            <person name="Roswanjaya Y."/>
            <person name="Wardhani T."/>
            <person name="Kalhor M.S."/>
            <person name="Jansen J."/>
            <person name="Van den Hoogen J."/>
            <person name="Gungor B."/>
            <person name="Hartog M."/>
            <person name="Hontelez J."/>
            <person name="Verver J."/>
            <person name="Yang W.-C."/>
            <person name="Schijlen E."/>
            <person name="Repin R."/>
            <person name="Schilthuizen M."/>
            <person name="Schranz E."/>
            <person name="Heidstra R."/>
            <person name="Miyata K."/>
            <person name="Fedorova E."/>
            <person name="Kohlen W."/>
            <person name="Bisseling T."/>
            <person name="Smit S."/>
            <person name="Geurts R."/>
        </authorList>
    </citation>
    <scope>NUCLEOTIDE SEQUENCE [LARGE SCALE GENOMIC DNA]</scope>
    <source>
        <strain evidence="2">cv. WU1-14</strain>
    </source>
</reference>
<dbReference type="Proteomes" id="UP000237105">
    <property type="component" value="Unassembled WGS sequence"/>
</dbReference>
<dbReference type="OrthoDB" id="10433146at2759"/>
<evidence type="ECO:0000313" key="2">
    <source>
        <dbReference type="Proteomes" id="UP000237105"/>
    </source>
</evidence>